<comment type="subcellular location">
    <subcellularLocation>
        <location evidence="1">Cytoplasm</location>
        <location evidence="1">Cytoskeleton</location>
    </subcellularLocation>
</comment>
<dbReference type="GO" id="GO:0005524">
    <property type="term" value="F:ATP binding"/>
    <property type="evidence" value="ECO:0007669"/>
    <property type="project" value="UniProtKB-KW"/>
</dbReference>
<evidence type="ECO:0000256" key="9">
    <source>
        <dbReference type="RuleBase" id="RU000394"/>
    </source>
</evidence>
<evidence type="ECO:0000259" key="10">
    <source>
        <dbReference type="PROSITE" id="PS50067"/>
    </source>
</evidence>
<dbReference type="GO" id="GO:0005874">
    <property type="term" value="C:microtubule"/>
    <property type="evidence" value="ECO:0007669"/>
    <property type="project" value="UniProtKB-KW"/>
</dbReference>
<dbReference type="InterPro" id="IPR036961">
    <property type="entry name" value="Kinesin_motor_dom_sf"/>
</dbReference>
<keyword evidence="5 9" id="KW-0067">ATP-binding</keyword>
<proteinExistence type="inferred from homology"/>
<dbReference type="SMART" id="SM00129">
    <property type="entry name" value="KISc"/>
    <property type="match status" value="1"/>
</dbReference>
<comment type="caution">
    <text evidence="8">Lacks conserved residue(s) required for the propagation of feature annotation.</text>
</comment>
<dbReference type="GO" id="GO:0007019">
    <property type="term" value="P:microtubule depolymerization"/>
    <property type="evidence" value="ECO:0007669"/>
    <property type="project" value="TreeGrafter"/>
</dbReference>
<dbReference type="SUPFAM" id="SSF52540">
    <property type="entry name" value="P-loop containing nucleoside triphosphate hydrolases"/>
    <property type="match status" value="1"/>
</dbReference>
<keyword evidence="3 9" id="KW-0493">Microtubule</keyword>
<evidence type="ECO:0000313" key="11">
    <source>
        <dbReference type="EMBL" id="CAD8760787.1"/>
    </source>
</evidence>
<dbReference type="InterPro" id="IPR019821">
    <property type="entry name" value="Kinesin_motor_CS"/>
</dbReference>
<organism evidence="11">
    <name type="scientific">Pseudo-nitzschia delicatissima</name>
    <dbReference type="NCBI Taxonomy" id="44447"/>
    <lineage>
        <taxon>Eukaryota</taxon>
        <taxon>Sar</taxon>
        <taxon>Stramenopiles</taxon>
        <taxon>Ochrophyta</taxon>
        <taxon>Bacillariophyta</taxon>
        <taxon>Bacillariophyceae</taxon>
        <taxon>Bacillariophycidae</taxon>
        <taxon>Bacillariales</taxon>
        <taxon>Bacillariaceae</taxon>
        <taxon>Pseudo-nitzschia</taxon>
    </lineage>
</organism>
<protein>
    <recommendedName>
        <fullName evidence="9">Kinesin-like protein</fullName>
    </recommendedName>
</protein>
<evidence type="ECO:0000256" key="7">
    <source>
        <dbReference type="ARBA" id="ARBA00023212"/>
    </source>
</evidence>
<dbReference type="PROSITE" id="PS50067">
    <property type="entry name" value="KINESIN_MOTOR_2"/>
    <property type="match status" value="1"/>
</dbReference>
<dbReference type="InterPro" id="IPR027417">
    <property type="entry name" value="P-loop_NTPase"/>
</dbReference>
<dbReference type="AlphaFoldDB" id="A0A7S0UIL4"/>
<evidence type="ECO:0000256" key="4">
    <source>
        <dbReference type="ARBA" id="ARBA00022741"/>
    </source>
</evidence>
<dbReference type="InterPro" id="IPR001752">
    <property type="entry name" value="Kinesin_motor_dom"/>
</dbReference>
<keyword evidence="7" id="KW-0206">Cytoskeleton</keyword>
<gene>
    <name evidence="11" type="ORF">PDEL1432_LOCUS827</name>
</gene>
<dbReference type="InterPro" id="IPR027640">
    <property type="entry name" value="Kinesin-like_fam"/>
</dbReference>
<evidence type="ECO:0000256" key="8">
    <source>
        <dbReference type="PROSITE-ProRule" id="PRU00283"/>
    </source>
</evidence>
<comment type="similarity">
    <text evidence="8 9">Belongs to the TRAFAC class myosin-kinesin ATPase superfamily. Kinesin family.</text>
</comment>
<sequence>MMGSNITGLNAGTATMDESNLGLYYLAALDIFEMLKLPEYSHMSVRVSLFEIYGGKLFDLLNDRRQIKCLEDRKGKVCFPGLTEHPVHVPEHIMHFIEEGSKSRSTGTTSKNADSSRSHAVLQIKLVKNAGRDKNIEHGRFSFIDLAGNERGADTNNATKATRLEGAEINTSLLALKEVIRALATGGSMTHIPFRGSKLTQVLKDSFVGKNSRCCMVACISPDIQNCEQTLNTLKYADRVKERNPETGDLPKSCEQPTKRSSLQPLVKVSSTISNQRDSVNNSRNYLDDISTEKDELSDSFRHVVQNESEPHASALTEKQKVGQGLVASHRSVMTQWLAMVKDEMEMVNLIDANRENMDEYILQLQEVQRTQIGFLSELRGSLQKYVSAAEGPHQIEDFDESFEDLRDDLIDEY</sequence>
<dbReference type="PRINTS" id="PR00380">
    <property type="entry name" value="KINESINHEAVY"/>
</dbReference>
<reference evidence="11" key="1">
    <citation type="submission" date="2021-01" db="EMBL/GenBank/DDBJ databases">
        <authorList>
            <person name="Corre E."/>
            <person name="Pelletier E."/>
            <person name="Niang G."/>
            <person name="Scheremetjew M."/>
            <person name="Finn R."/>
            <person name="Kale V."/>
            <person name="Holt S."/>
            <person name="Cochrane G."/>
            <person name="Meng A."/>
            <person name="Brown T."/>
            <person name="Cohen L."/>
        </authorList>
    </citation>
    <scope>NUCLEOTIDE SEQUENCE</scope>
    <source>
        <strain evidence="11">UNC1205</strain>
    </source>
</reference>
<dbReference type="PROSITE" id="PS00411">
    <property type="entry name" value="KINESIN_MOTOR_1"/>
    <property type="match status" value="1"/>
</dbReference>
<dbReference type="Pfam" id="PF00225">
    <property type="entry name" value="Kinesin"/>
    <property type="match status" value="1"/>
</dbReference>
<evidence type="ECO:0000256" key="5">
    <source>
        <dbReference type="ARBA" id="ARBA00022840"/>
    </source>
</evidence>
<accession>A0A7S0UIL4</accession>
<dbReference type="Gene3D" id="3.40.850.10">
    <property type="entry name" value="Kinesin motor domain"/>
    <property type="match status" value="1"/>
</dbReference>
<dbReference type="GO" id="GO:0007018">
    <property type="term" value="P:microtubule-based movement"/>
    <property type="evidence" value="ECO:0007669"/>
    <property type="project" value="InterPro"/>
</dbReference>
<evidence type="ECO:0000256" key="3">
    <source>
        <dbReference type="ARBA" id="ARBA00022701"/>
    </source>
</evidence>
<dbReference type="GO" id="GO:0003777">
    <property type="term" value="F:microtubule motor activity"/>
    <property type="evidence" value="ECO:0007669"/>
    <property type="project" value="InterPro"/>
</dbReference>
<dbReference type="PANTHER" id="PTHR47971:SF8">
    <property type="entry name" value="KINESIN-LIKE PROTEIN"/>
    <property type="match status" value="1"/>
</dbReference>
<name>A0A7S0UIL4_9STRA</name>
<evidence type="ECO:0000256" key="6">
    <source>
        <dbReference type="ARBA" id="ARBA00023175"/>
    </source>
</evidence>
<dbReference type="GO" id="GO:0008017">
    <property type="term" value="F:microtubule binding"/>
    <property type="evidence" value="ECO:0007669"/>
    <property type="project" value="InterPro"/>
</dbReference>
<evidence type="ECO:0000256" key="2">
    <source>
        <dbReference type="ARBA" id="ARBA00022490"/>
    </source>
</evidence>
<keyword evidence="2" id="KW-0963">Cytoplasm</keyword>
<feature type="domain" description="Kinesin motor" evidence="10">
    <location>
        <begin position="1"/>
        <end position="243"/>
    </location>
</feature>
<dbReference type="EMBL" id="HBFL01001161">
    <property type="protein sequence ID" value="CAD8760787.1"/>
    <property type="molecule type" value="Transcribed_RNA"/>
</dbReference>
<keyword evidence="4 9" id="KW-0547">Nucleotide-binding</keyword>
<dbReference type="PANTHER" id="PTHR47971">
    <property type="entry name" value="KINESIN-RELATED PROTEIN 6"/>
    <property type="match status" value="1"/>
</dbReference>
<keyword evidence="6 9" id="KW-0505">Motor protein</keyword>
<evidence type="ECO:0000256" key="1">
    <source>
        <dbReference type="ARBA" id="ARBA00004245"/>
    </source>
</evidence>